<dbReference type="PANTHER" id="PTHR30332">
    <property type="entry name" value="PROBABLE GENERAL SECRETION PATHWAY PROTEIN D"/>
    <property type="match status" value="1"/>
</dbReference>
<dbReference type="RefSeq" id="WP_055661819.1">
    <property type="nucleotide sequence ID" value="NZ_CYPR01000002.1"/>
</dbReference>
<accession>A0A0M7B440</accession>
<evidence type="ECO:0000259" key="4">
    <source>
        <dbReference type="Pfam" id="PF00263"/>
    </source>
</evidence>
<feature type="domain" description="Type II/III secretion system secretin-like" evidence="4">
    <location>
        <begin position="238"/>
        <end position="400"/>
    </location>
</feature>
<dbReference type="InterPro" id="IPR050810">
    <property type="entry name" value="Bact_Secretion_Sys_Channel"/>
</dbReference>
<dbReference type="EMBL" id="CYPR01000002">
    <property type="protein sequence ID" value="CUH08429.1"/>
    <property type="molecule type" value="Genomic_DNA"/>
</dbReference>
<dbReference type="Pfam" id="PF13629">
    <property type="entry name" value="T2SS-T3SS_pil_N"/>
    <property type="match status" value="1"/>
</dbReference>
<dbReference type="InterPro" id="IPR032789">
    <property type="entry name" value="T2SS-T3SS_pil_N"/>
</dbReference>
<keyword evidence="3" id="KW-0732">Signal</keyword>
<dbReference type="Pfam" id="PF00263">
    <property type="entry name" value="Secretin"/>
    <property type="match status" value="1"/>
</dbReference>
<organism evidence="6 7">
    <name type="scientific">Jannaschia seosinensis</name>
    <dbReference type="NCBI Taxonomy" id="313367"/>
    <lineage>
        <taxon>Bacteria</taxon>
        <taxon>Pseudomonadati</taxon>
        <taxon>Pseudomonadota</taxon>
        <taxon>Alphaproteobacteria</taxon>
        <taxon>Rhodobacterales</taxon>
        <taxon>Roseobacteraceae</taxon>
        <taxon>Jannaschia</taxon>
    </lineage>
</organism>
<feature type="region of interest" description="Disordered" evidence="2">
    <location>
        <begin position="435"/>
        <end position="458"/>
    </location>
</feature>
<dbReference type="GO" id="GO:0009306">
    <property type="term" value="P:protein secretion"/>
    <property type="evidence" value="ECO:0007669"/>
    <property type="project" value="InterPro"/>
</dbReference>
<evidence type="ECO:0000313" key="6">
    <source>
        <dbReference type="EMBL" id="CUH08429.1"/>
    </source>
</evidence>
<dbReference type="PANTHER" id="PTHR30332:SF17">
    <property type="entry name" value="TYPE IV PILIATION SYSTEM PROTEIN DR_0774-RELATED"/>
    <property type="match status" value="1"/>
</dbReference>
<feature type="compositionally biased region" description="Polar residues" evidence="2">
    <location>
        <begin position="436"/>
        <end position="450"/>
    </location>
</feature>
<name>A0A0M7B440_9RHOB</name>
<gene>
    <name evidence="6" type="primary">pilQ</name>
    <name evidence="6" type="ORF">JSE7799_00060</name>
</gene>
<comment type="similarity">
    <text evidence="1">Belongs to the bacterial secretin family.</text>
</comment>
<keyword evidence="7" id="KW-1185">Reference proteome</keyword>
<evidence type="ECO:0000256" key="3">
    <source>
        <dbReference type="SAM" id="SignalP"/>
    </source>
</evidence>
<protein>
    <submittedName>
        <fullName evidence="6">Type IV pilus biogenesis and competence protein PilQ</fullName>
    </submittedName>
</protein>
<dbReference type="AlphaFoldDB" id="A0A0M7B440"/>
<dbReference type="Proteomes" id="UP000049455">
    <property type="component" value="Unassembled WGS sequence"/>
</dbReference>
<dbReference type="InterPro" id="IPR004846">
    <property type="entry name" value="T2SS/T3SS_dom"/>
</dbReference>
<dbReference type="PRINTS" id="PR00811">
    <property type="entry name" value="BCTERIALGSPD"/>
</dbReference>
<evidence type="ECO:0000313" key="7">
    <source>
        <dbReference type="Proteomes" id="UP000049455"/>
    </source>
</evidence>
<dbReference type="InterPro" id="IPR001775">
    <property type="entry name" value="GspD/PilQ"/>
</dbReference>
<feature type="domain" description="Pilus formation protein N-terminal" evidence="5">
    <location>
        <begin position="38"/>
        <end position="107"/>
    </location>
</feature>
<evidence type="ECO:0000256" key="2">
    <source>
        <dbReference type="SAM" id="MobiDB-lite"/>
    </source>
</evidence>
<evidence type="ECO:0000256" key="1">
    <source>
        <dbReference type="RuleBase" id="RU004003"/>
    </source>
</evidence>
<reference evidence="6 7" key="1">
    <citation type="submission" date="2015-09" db="EMBL/GenBank/DDBJ databases">
        <authorList>
            <person name="Jackson K.R."/>
            <person name="Lunt B.L."/>
            <person name="Fisher J.N.B."/>
            <person name="Gardner A.V."/>
            <person name="Bailey M.E."/>
            <person name="Deus L.M."/>
            <person name="Earl A.S."/>
            <person name="Gibby P.D."/>
            <person name="Hartmann K.A."/>
            <person name="Liu J.E."/>
            <person name="Manci A.M."/>
            <person name="Nielsen D.A."/>
            <person name="Solomon M.B."/>
            <person name="Breakwell D.P."/>
            <person name="Burnett S.H."/>
            <person name="Grose J.H."/>
        </authorList>
    </citation>
    <scope>NUCLEOTIDE SEQUENCE [LARGE SCALE GENOMIC DNA]</scope>
    <source>
        <strain evidence="6 7">CECT 7799</strain>
    </source>
</reference>
<dbReference type="STRING" id="313367.JSE7799_00060"/>
<proteinExistence type="inferred from homology"/>
<sequence length="458" mass="48318">MTLKTTLRAAMLGVMVAAMPLTSAQAQTLRVSEGVSQRALRVPLNRAVVLESDVPFAELSVANPLIADIATLSERTVYVLGKQPGRTTLTLLGPDGRLITNVEVQVTPDIAEFKERLSQLLPGEHIEVRTANSGIVLSGTVSSIAKLDRALDLAKLYAPEGVLNHMVVGGTNQVQLKVRFAEMSRNVSKQIGAQIGIDGTDLDGGSFIGTTGTVGNAAGQLQVNIGTDSLSLNLLLQALEERGVVRTLSEPNLTALSGQAASFLAGGEIPIPVVDDEGNVGVEFKPFGVGLVFTPTVVDGDIINLTLESQVSALDTSNSVQILANGGQIPALSVRRASTTVELRDGQSFAIAGILEDDFRDNASQVPLLGDLPIIGALFRSAGYQRRQTELVIIVTANLVQPLSGEALVVPTERIRPPTENELFLYGRVSAPASRITPSSRGRNGDQGISGNYGYVLD</sequence>
<feature type="chain" id="PRO_5005810085" evidence="3">
    <location>
        <begin position="27"/>
        <end position="458"/>
    </location>
</feature>
<feature type="signal peptide" evidence="3">
    <location>
        <begin position="1"/>
        <end position="26"/>
    </location>
</feature>
<dbReference type="GO" id="GO:0015627">
    <property type="term" value="C:type II protein secretion system complex"/>
    <property type="evidence" value="ECO:0007669"/>
    <property type="project" value="TreeGrafter"/>
</dbReference>
<dbReference type="OrthoDB" id="9775455at2"/>
<evidence type="ECO:0000259" key="5">
    <source>
        <dbReference type="Pfam" id="PF13629"/>
    </source>
</evidence>